<protein>
    <submittedName>
        <fullName evidence="1">Uncharacterized protein</fullName>
    </submittedName>
</protein>
<keyword evidence="2" id="KW-1185">Reference proteome</keyword>
<proteinExistence type="predicted"/>
<dbReference type="AlphaFoldDB" id="L9X7C7"/>
<dbReference type="Proteomes" id="UP000011688">
    <property type="component" value="Unassembled WGS sequence"/>
</dbReference>
<accession>L9X7C7</accession>
<comment type="caution">
    <text evidence="1">The sequence shown here is derived from an EMBL/GenBank/DDBJ whole genome shotgun (WGS) entry which is preliminary data.</text>
</comment>
<dbReference type="EMBL" id="AOIB01000027">
    <property type="protein sequence ID" value="ELY56508.1"/>
    <property type="molecule type" value="Genomic_DNA"/>
</dbReference>
<evidence type="ECO:0000313" key="2">
    <source>
        <dbReference type="Proteomes" id="UP000011688"/>
    </source>
</evidence>
<gene>
    <name evidence="1" type="ORF">C491_13252</name>
</gene>
<dbReference type="RefSeq" id="WP_005557002.1">
    <property type="nucleotide sequence ID" value="NZ_AOIB01000027.1"/>
</dbReference>
<reference evidence="1 2" key="1">
    <citation type="journal article" date="2014" name="PLoS Genet.">
        <title>Phylogenetically driven sequencing of extremely halophilic archaea reveals strategies for static and dynamic osmo-response.</title>
        <authorList>
            <person name="Becker E.A."/>
            <person name="Seitzer P.M."/>
            <person name="Tritt A."/>
            <person name="Larsen D."/>
            <person name="Krusor M."/>
            <person name="Yao A.I."/>
            <person name="Wu D."/>
            <person name="Madern D."/>
            <person name="Eisen J.A."/>
            <person name="Darling A.E."/>
            <person name="Facciotti M.T."/>
        </authorList>
    </citation>
    <scope>NUCLEOTIDE SEQUENCE [LARGE SCALE GENOMIC DNA]</scope>
    <source>
        <strain evidence="1 2">DSM 10524</strain>
    </source>
</reference>
<dbReference type="OrthoDB" id="385762at2157"/>
<evidence type="ECO:0000313" key="1">
    <source>
        <dbReference type="EMBL" id="ELY56508.1"/>
    </source>
</evidence>
<organism evidence="1 2">
    <name type="scientific">Natronococcus amylolyticus DSM 10524</name>
    <dbReference type="NCBI Taxonomy" id="1227497"/>
    <lineage>
        <taxon>Archaea</taxon>
        <taxon>Methanobacteriati</taxon>
        <taxon>Methanobacteriota</taxon>
        <taxon>Stenosarchaea group</taxon>
        <taxon>Halobacteria</taxon>
        <taxon>Halobacteriales</taxon>
        <taxon>Natrialbaceae</taxon>
        <taxon>Natronococcus</taxon>
    </lineage>
</organism>
<name>L9X7C7_9EURY</name>
<sequence length="154" mass="17871">MGNDKTADSLVIRDCNFTNQNWESEAKEMEEEWDAQTTFVDWAENHQFSRTTYQKIYKRHMGIPPEEFNDGLDDERTIGQIKAAHGKLKTYYEDREEGEIDSSLPYIVDLSESDDSRESVPELRETSQNVVSFERAVEMAIDCYRMGLADGRNL</sequence>